<dbReference type="EMBL" id="JAPUFD010000021">
    <property type="protein sequence ID" value="MDI1492888.1"/>
    <property type="molecule type" value="Genomic_DNA"/>
</dbReference>
<evidence type="ECO:0000313" key="3">
    <source>
        <dbReference type="Proteomes" id="UP001161017"/>
    </source>
</evidence>
<accession>A0AA43TYP9</accession>
<dbReference type="AlphaFoldDB" id="A0AA43TYP9"/>
<sequence>MLRLVHLALVLCFLAASHVTAVPFDIAEHTIDITAASRPLDAREIRKRDLAADICGSADSLRSADENRNQATWNAYKMGDWYQNAVKPYVVGNWTNGPTKFPDIQQVIIKLMGDDGVQSCDEITDPVCDATGRSWPLCNQHPEAHFVFIALTNWANFLNKLHQTLLDSTVSLTALTGTLREQFYTPAEDPSELLVPVGIVSGIAGAISGFYGPVAIVAGAGAIINAVITQAGLDQVDPITQWAAAQAAIGSAFTQVTTAQEWVFDHTLKELPDEVDNPITYDVDPTQTPEIFAGGSFGGPVEVGAFNKGIYGAMAAAAVNALWAQDGVFIMKISDATYGKGDGAACKAYPIMTVCSDDGKTAYIWMRWKMQGGIALDNAVLESYLDPKQWNVWGAYAQGTGGGGAENANHLEEYKLDLKSLTTSTIKTFDENGFPFTNQNGATIDHLKSKPTDLALADLLYISLPICDMDAVLDGKHLKDPDDQTGDNPIVRWGACSCGQYDKWPGDKGVYKVDPAGYTTGDCQNKGWAS</sequence>
<proteinExistence type="predicted"/>
<protein>
    <submittedName>
        <fullName evidence="2">Uncharacterized protein</fullName>
    </submittedName>
</protein>
<dbReference type="Proteomes" id="UP001161017">
    <property type="component" value="Unassembled WGS sequence"/>
</dbReference>
<evidence type="ECO:0000256" key="1">
    <source>
        <dbReference type="SAM" id="SignalP"/>
    </source>
</evidence>
<keyword evidence="1" id="KW-0732">Signal</keyword>
<reference evidence="2" key="1">
    <citation type="journal article" date="2023" name="Genome Biol. Evol.">
        <title>First Whole Genome Sequence and Flow Cytometry Genome Size Data for the Lichen-Forming Fungus Ramalina farinacea (Ascomycota).</title>
        <authorList>
            <person name="Llewellyn T."/>
            <person name="Mian S."/>
            <person name="Hill R."/>
            <person name="Leitch I.J."/>
            <person name="Gaya E."/>
        </authorList>
    </citation>
    <scope>NUCLEOTIDE SEQUENCE</scope>
    <source>
        <strain evidence="2">LIQ254RAFAR</strain>
    </source>
</reference>
<organism evidence="2 3">
    <name type="scientific">Ramalina farinacea</name>
    <dbReference type="NCBI Taxonomy" id="258253"/>
    <lineage>
        <taxon>Eukaryota</taxon>
        <taxon>Fungi</taxon>
        <taxon>Dikarya</taxon>
        <taxon>Ascomycota</taxon>
        <taxon>Pezizomycotina</taxon>
        <taxon>Lecanoromycetes</taxon>
        <taxon>OSLEUM clade</taxon>
        <taxon>Lecanoromycetidae</taxon>
        <taxon>Lecanorales</taxon>
        <taxon>Lecanorineae</taxon>
        <taxon>Ramalinaceae</taxon>
        <taxon>Ramalina</taxon>
    </lineage>
</organism>
<feature type="signal peptide" evidence="1">
    <location>
        <begin position="1"/>
        <end position="21"/>
    </location>
</feature>
<keyword evidence="3" id="KW-1185">Reference proteome</keyword>
<evidence type="ECO:0000313" key="2">
    <source>
        <dbReference type="EMBL" id="MDI1492888.1"/>
    </source>
</evidence>
<name>A0AA43TYP9_9LECA</name>
<feature type="chain" id="PRO_5041298405" evidence="1">
    <location>
        <begin position="22"/>
        <end position="530"/>
    </location>
</feature>
<comment type="caution">
    <text evidence="2">The sequence shown here is derived from an EMBL/GenBank/DDBJ whole genome shotgun (WGS) entry which is preliminary data.</text>
</comment>
<gene>
    <name evidence="2" type="ORF">OHK93_004671</name>
</gene>